<dbReference type="Proteomes" id="UP001159405">
    <property type="component" value="Unassembled WGS sequence"/>
</dbReference>
<evidence type="ECO:0000313" key="2">
    <source>
        <dbReference type="Proteomes" id="UP001159405"/>
    </source>
</evidence>
<comment type="caution">
    <text evidence="1">The sequence shown here is derived from an EMBL/GenBank/DDBJ whole genome shotgun (WGS) entry which is preliminary data.</text>
</comment>
<reference evidence="1 2" key="1">
    <citation type="submission" date="2022-05" db="EMBL/GenBank/DDBJ databases">
        <authorList>
            <consortium name="Genoscope - CEA"/>
            <person name="William W."/>
        </authorList>
    </citation>
    <scope>NUCLEOTIDE SEQUENCE [LARGE SCALE GENOMIC DNA]</scope>
</reference>
<evidence type="ECO:0000313" key="1">
    <source>
        <dbReference type="EMBL" id="CAH3170844.1"/>
    </source>
</evidence>
<proteinExistence type="predicted"/>
<sequence>MKTRALTGEELHLELDVDVEFVDVPGLGDDTGNKAISGALSKADVILFFGSGQSGRPVSAEDIAQVFRRRDKKFEFVSRPKIVHIFNDRNPCPPPLNEFDDLCKEKKKNLDKAWSSFISSVREEDGILYQEARVPLPKLNSEDFLDKLSKESECIYFHAESADFLTSLKSVVHNHVRDVKIKQTIHPFLQSVHWAAKILRKRVDTTTKKGNIVGIDEGQVFFEMLSRVYEDEESELIMSFMNKALPVESDIKSLHEFLYSKFLLSLKTRQFLAKVLKRSLESYASRLKNKAFHNSNLGSPEDAPKDILELTEIACIARVEHFCANVAPTYLLGFLKKRQKQISLQKDDTLDWKPDACVESKSDLVERYLHLLLKKAAKSLEDDRLRKPKQASRPPYFQLMKTLEELVVKLVPASSFEDACKTVFLNSLKDKLPKVIEFCNDTIRKINPHPKLDVRALPSLPEKMTIAKDKDKEIPSQSSPDKIISELTRLLLNPDQKKKKKKDIISEMETKLKLKLGSLKGQQPQNVDQRLWTLGLVHVLSDKEHFDIPLPPEITLDPTAHEALLNVAREILFAHQKSSIFCHIVKTGDEQLHPDHEDVIHLKIDAPQKCLEALVSSSMQNMLNAMCAQFQDPTQHVAPIFIPITRPGPDIQGNYFLDEDPWLNSSPLQEESGEKDGEARGDSTQGNALKLNIFLVVEPNHLERLKSTIKDLRYPREHDVQLIYVVLPQKGRGIGVTRSVIKSLAECLKFSLYWTIDDNVQTMFRYVQDDHRWLKCPLTSGLLFGQRVFQGCLENSVKRLSHDEVERIFRSIEVWEDWAKHGKPGWMARKILYSEKSLSEVQRNRDLLHLPFADISEICKGDPDKEAKLKAYEREFVSTCKKVLFEDTINHISGVSLADVKSKGSDFMSRYPKADYMRSKTLSQVVLNNGDALKGKNFVSDEVILHDEELQVYDENKCNDPYWGIKGSETSFRRALEISGLVGYRVIRIVYKCKKLRNAFDVESSERKAQRLGRSKDVDVNEDVDMGD</sequence>
<accession>A0ABN8QUY0</accession>
<keyword evidence="2" id="KW-1185">Reference proteome</keyword>
<protein>
    <submittedName>
        <fullName evidence="1">Uncharacterized protein</fullName>
    </submittedName>
</protein>
<dbReference type="EMBL" id="CALNXK010000159">
    <property type="protein sequence ID" value="CAH3170844.1"/>
    <property type="molecule type" value="Genomic_DNA"/>
</dbReference>
<gene>
    <name evidence="1" type="ORF">PLOB_00011073</name>
</gene>
<name>A0ABN8QUY0_9CNID</name>
<organism evidence="1 2">
    <name type="scientific">Porites lobata</name>
    <dbReference type="NCBI Taxonomy" id="104759"/>
    <lineage>
        <taxon>Eukaryota</taxon>
        <taxon>Metazoa</taxon>
        <taxon>Cnidaria</taxon>
        <taxon>Anthozoa</taxon>
        <taxon>Hexacorallia</taxon>
        <taxon>Scleractinia</taxon>
        <taxon>Fungiina</taxon>
        <taxon>Poritidae</taxon>
        <taxon>Porites</taxon>
    </lineage>
</organism>